<evidence type="ECO:0000256" key="2">
    <source>
        <dbReference type="ARBA" id="ARBA00004651"/>
    </source>
</evidence>
<evidence type="ECO:0000256" key="3">
    <source>
        <dbReference type="ARBA" id="ARBA00007971"/>
    </source>
</evidence>
<dbReference type="InterPro" id="IPR043427">
    <property type="entry name" value="YscJ/FliF"/>
</dbReference>
<evidence type="ECO:0000256" key="8">
    <source>
        <dbReference type="ARBA" id="ARBA00023143"/>
    </source>
</evidence>
<dbReference type="PANTHER" id="PTHR30046:SF0">
    <property type="entry name" value="FLAGELLAR M-RING PROTEIN"/>
    <property type="match status" value="1"/>
</dbReference>
<dbReference type="InterPro" id="IPR013556">
    <property type="entry name" value="Flag_M-ring_C"/>
</dbReference>
<evidence type="ECO:0000256" key="11">
    <source>
        <dbReference type="SAM" id="Phobius"/>
    </source>
</evidence>
<protein>
    <recommendedName>
        <fullName evidence="9">Flagellar M-ring protein</fullName>
    </recommendedName>
</protein>
<dbReference type="PIRSF" id="PIRSF004862">
    <property type="entry name" value="FliF"/>
    <property type="match status" value="1"/>
</dbReference>
<dbReference type="InterPro" id="IPR045851">
    <property type="entry name" value="AMP-bd_C_sf"/>
</dbReference>
<evidence type="ECO:0000256" key="10">
    <source>
        <dbReference type="SAM" id="MobiDB-lite"/>
    </source>
</evidence>
<keyword evidence="14" id="KW-0966">Cell projection</keyword>
<dbReference type="InterPro" id="IPR006182">
    <property type="entry name" value="FliF_N_dom"/>
</dbReference>
<organism evidence="14 15">
    <name type="scientific">Novosphingobium pokkalii</name>
    <dbReference type="NCBI Taxonomy" id="1770194"/>
    <lineage>
        <taxon>Bacteria</taxon>
        <taxon>Pseudomonadati</taxon>
        <taxon>Pseudomonadota</taxon>
        <taxon>Alphaproteobacteria</taxon>
        <taxon>Sphingomonadales</taxon>
        <taxon>Sphingomonadaceae</taxon>
        <taxon>Novosphingobium</taxon>
    </lineage>
</organism>
<dbReference type="PANTHER" id="PTHR30046">
    <property type="entry name" value="FLAGELLAR M-RING PROTEIN"/>
    <property type="match status" value="1"/>
</dbReference>
<dbReference type="Proteomes" id="UP001595683">
    <property type="component" value="Unassembled WGS sequence"/>
</dbReference>
<feature type="region of interest" description="Disordered" evidence="10">
    <location>
        <begin position="292"/>
        <end position="363"/>
    </location>
</feature>
<dbReference type="EMBL" id="JBHRYE010000017">
    <property type="protein sequence ID" value="MFC3671997.1"/>
    <property type="molecule type" value="Genomic_DNA"/>
</dbReference>
<name>A0ABV7V527_9SPHN</name>
<keyword evidence="8 9" id="KW-0975">Bacterial flagellum</keyword>
<dbReference type="PRINTS" id="PR01009">
    <property type="entry name" value="FLGMRINGFLIF"/>
</dbReference>
<feature type="transmembrane region" description="Helical" evidence="11">
    <location>
        <begin position="445"/>
        <end position="467"/>
    </location>
</feature>
<feature type="domain" description="Flagellar M-ring N-terminal" evidence="12">
    <location>
        <begin position="70"/>
        <end position="240"/>
    </location>
</feature>
<evidence type="ECO:0000313" key="15">
    <source>
        <dbReference type="Proteomes" id="UP001595683"/>
    </source>
</evidence>
<gene>
    <name evidence="14" type="primary">fliF</name>
    <name evidence="14" type="ORF">ACFOOT_11225</name>
</gene>
<keyword evidence="15" id="KW-1185">Reference proteome</keyword>
<feature type="compositionally biased region" description="Acidic residues" evidence="10">
    <location>
        <begin position="495"/>
        <end position="511"/>
    </location>
</feature>
<keyword evidence="14" id="KW-0969">Cilium</keyword>
<dbReference type="RefSeq" id="WP_191323921.1">
    <property type="nucleotide sequence ID" value="NZ_BMZP01000006.1"/>
</dbReference>
<accession>A0ABV7V527</accession>
<comment type="caution">
    <text evidence="14">The sequence shown here is derived from an EMBL/GenBank/DDBJ whole genome shotgun (WGS) entry which is preliminary data.</text>
</comment>
<proteinExistence type="inferred from homology"/>
<evidence type="ECO:0000256" key="6">
    <source>
        <dbReference type="ARBA" id="ARBA00022989"/>
    </source>
</evidence>
<dbReference type="Pfam" id="PF01514">
    <property type="entry name" value="YscJ_FliF"/>
    <property type="match status" value="1"/>
</dbReference>
<comment type="similarity">
    <text evidence="3 9">Belongs to the FliF family.</text>
</comment>
<feature type="region of interest" description="Disordered" evidence="10">
    <location>
        <begin position="1"/>
        <end position="23"/>
    </location>
</feature>
<comment type="function">
    <text evidence="9">The M ring may be actively involved in energy transduction.</text>
</comment>
<comment type="subcellular location">
    <subcellularLocation>
        <location evidence="1 9">Bacterial flagellum basal body</location>
    </subcellularLocation>
    <subcellularLocation>
        <location evidence="2">Cell membrane</location>
        <topology evidence="2">Multi-pass membrane protein</topology>
    </subcellularLocation>
</comment>
<keyword evidence="14" id="KW-0282">Flagellum</keyword>
<evidence type="ECO:0000259" key="13">
    <source>
        <dbReference type="Pfam" id="PF08345"/>
    </source>
</evidence>
<feature type="domain" description="Flagellar M-ring C-terminal" evidence="13">
    <location>
        <begin position="268"/>
        <end position="430"/>
    </location>
</feature>
<evidence type="ECO:0000259" key="12">
    <source>
        <dbReference type="Pfam" id="PF01514"/>
    </source>
</evidence>
<evidence type="ECO:0000256" key="9">
    <source>
        <dbReference type="PIRNR" id="PIRNR004862"/>
    </source>
</evidence>
<dbReference type="InterPro" id="IPR000067">
    <property type="entry name" value="FlgMring_FliF"/>
</dbReference>
<keyword evidence="7 11" id="KW-0472">Membrane</keyword>
<reference evidence="15" key="1">
    <citation type="journal article" date="2019" name="Int. J. Syst. Evol. Microbiol.">
        <title>The Global Catalogue of Microorganisms (GCM) 10K type strain sequencing project: providing services to taxonomists for standard genome sequencing and annotation.</title>
        <authorList>
            <consortium name="The Broad Institute Genomics Platform"/>
            <consortium name="The Broad Institute Genome Sequencing Center for Infectious Disease"/>
            <person name="Wu L."/>
            <person name="Ma J."/>
        </authorList>
    </citation>
    <scope>NUCLEOTIDE SEQUENCE [LARGE SCALE GENOMIC DNA]</scope>
    <source>
        <strain evidence="15">KCTC 42224</strain>
    </source>
</reference>
<evidence type="ECO:0000256" key="4">
    <source>
        <dbReference type="ARBA" id="ARBA00022475"/>
    </source>
</evidence>
<evidence type="ECO:0000256" key="1">
    <source>
        <dbReference type="ARBA" id="ARBA00004117"/>
    </source>
</evidence>
<sequence length="583" mass="60686">MADLVPVGAGGSPPPSLLAPLTDPAGGSMPARLGAFLRQPPLRRALPWFGGLTAAGLTGLLWLTMAPAPQRMLYSDLSDAERAQVTAALDKAAIAYRIDNSTGAITVGENDLYKARMVAASDGAVATPETGEQMLDKLPMGASRTMEGQRLQAARERELELTIMQIDGVEAVRVHLAQPEKSVFVRDNTAPSASVMVRLAKGRQLATSQVSAIVNLVAGSVPELSIDAVKVIDQHGRLLSAAKPGDADRLEIQGRLEDKLREQISQLLTPMLGEGNFSSEVQVDLDMDQVTSARESYDKQGAIRTETQSASQTTGNGAVGVPGVLSNTPPAPTSAAVGAPQGTPSPTPSGAAPGNGESSSSKTYELGREVAVTNNTPGKIRRLTVAVALSSAVLAKAKPAEIDQIKQLVSAAVGADPTRGDQVAVAVRAFNPADITPPKFYEQPWFAMAVRNGVALLAVLLTLLLGVRPLIKALRREGPAAGGKGAGKKGKAAAADDEDDEDGDAAEADDPDTPRPSRTIGPGPTTGVIKPMLAPAQDETGAIDTELLSRQVGLAQRLVQEKPDSAVAVLRQMLKEPTEEGAQ</sequence>
<keyword evidence="6 11" id="KW-1133">Transmembrane helix</keyword>
<evidence type="ECO:0000313" key="14">
    <source>
        <dbReference type="EMBL" id="MFC3671997.1"/>
    </source>
</evidence>
<evidence type="ECO:0000256" key="5">
    <source>
        <dbReference type="ARBA" id="ARBA00022692"/>
    </source>
</evidence>
<dbReference type="Gene3D" id="3.30.300.30">
    <property type="match status" value="1"/>
</dbReference>
<feature type="region of interest" description="Disordered" evidence="10">
    <location>
        <begin position="477"/>
        <end position="542"/>
    </location>
</feature>
<keyword evidence="4" id="KW-1003">Cell membrane</keyword>
<keyword evidence="5 11" id="KW-0812">Transmembrane</keyword>
<dbReference type="Pfam" id="PF08345">
    <property type="entry name" value="YscJ_FliF_C"/>
    <property type="match status" value="1"/>
</dbReference>
<feature type="compositionally biased region" description="Polar residues" evidence="10">
    <location>
        <begin position="305"/>
        <end position="316"/>
    </location>
</feature>
<dbReference type="NCBIfam" id="TIGR00206">
    <property type="entry name" value="fliF"/>
    <property type="match status" value="1"/>
</dbReference>
<evidence type="ECO:0000256" key="7">
    <source>
        <dbReference type="ARBA" id="ARBA00023136"/>
    </source>
</evidence>